<feature type="transmembrane region" description="Helical" evidence="21">
    <location>
        <begin position="2120"/>
        <end position="2141"/>
    </location>
</feature>
<evidence type="ECO:0000256" key="10">
    <source>
        <dbReference type="ARBA" id="ARBA00022777"/>
    </source>
</evidence>
<keyword evidence="21" id="KW-1133">Transmembrane helix</keyword>
<dbReference type="Pfam" id="PF01773">
    <property type="entry name" value="Nucleos_tra2_N"/>
    <property type="match status" value="1"/>
</dbReference>
<dbReference type="InterPro" id="IPR036961">
    <property type="entry name" value="Kinesin_motor_dom_sf"/>
</dbReference>
<keyword evidence="8" id="KW-0677">Repeat</keyword>
<evidence type="ECO:0000259" key="24">
    <source>
        <dbReference type="PROSITE" id="PS51158"/>
    </source>
</evidence>
<dbReference type="Gene3D" id="3.20.200.10">
    <property type="entry name" value="MHCK/EF2 kinase"/>
    <property type="match status" value="1"/>
</dbReference>
<comment type="subcellular location">
    <subcellularLocation>
        <location evidence="1">Nucleus</location>
    </subcellularLocation>
</comment>
<dbReference type="GO" id="GO:0005634">
    <property type="term" value="C:nucleus"/>
    <property type="evidence" value="ECO:0007669"/>
    <property type="project" value="UniProtKB-SubCell"/>
</dbReference>
<feature type="compositionally biased region" description="Low complexity" evidence="20">
    <location>
        <begin position="1103"/>
        <end position="1117"/>
    </location>
</feature>
<evidence type="ECO:0000256" key="19">
    <source>
        <dbReference type="PROSITE-ProRule" id="PRU00283"/>
    </source>
</evidence>
<proteinExistence type="inferred from homology"/>
<evidence type="ECO:0000256" key="6">
    <source>
        <dbReference type="ARBA" id="ARBA00022553"/>
    </source>
</evidence>
<feature type="region of interest" description="Disordered" evidence="20">
    <location>
        <begin position="1699"/>
        <end position="1726"/>
    </location>
</feature>
<dbReference type="InterPro" id="IPR003599">
    <property type="entry name" value="Ig_sub"/>
</dbReference>
<comment type="function">
    <text evidence="17">Involved in cardiomyocyte differentiation.</text>
</comment>
<feature type="compositionally biased region" description="Polar residues" evidence="20">
    <location>
        <begin position="604"/>
        <end position="618"/>
    </location>
</feature>
<dbReference type="GO" id="GO:0007018">
    <property type="term" value="P:microtubule-based movement"/>
    <property type="evidence" value="ECO:0007669"/>
    <property type="project" value="InterPro"/>
</dbReference>
<feature type="transmembrane region" description="Helical" evidence="21">
    <location>
        <begin position="2230"/>
        <end position="2254"/>
    </location>
</feature>
<evidence type="ECO:0000256" key="16">
    <source>
        <dbReference type="ARBA" id="ARBA00048679"/>
    </source>
</evidence>
<feature type="compositionally biased region" description="Basic and acidic residues" evidence="20">
    <location>
        <begin position="700"/>
        <end position="709"/>
    </location>
</feature>
<accession>A0A6B0R5W5</accession>
<dbReference type="InterPro" id="IPR013783">
    <property type="entry name" value="Ig-like_fold"/>
</dbReference>
<dbReference type="FunFam" id="2.60.40.10:FF:000543">
    <property type="entry name" value="Alpha-protein kinase 3"/>
    <property type="match status" value="1"/>
</dbReference>
<feature type="region of interest" description="Disordered" evidence="20">
    <location>
        <begin position="222"/>
        <end position="245"/>
    </location>
</feature>
<feature type="region of interest" description="Disordered" evidence="20">
    <location>
        <begin position="1582"/>
        <end position="1636"/>
    </location>
</feature>
<feature type="compositionally biased region" description="Polar residues" evidence="20">
    <location>
        <begin position="491"/>
        <end position="506"/>
    </location>
</feature>
<feature type="transmembrane region" description="Helical" evidence="21">
    <location>
        <begin position="2029"/>
        <end position="2048"/>
    </location>
</feature>
<evidence type="ECO:0000259" key="23">
    <source>
        <dbReference type="PROSITE" id="PS50835"/>
    </source>
</evidence>
<dbReference type="EC" id="2.7.11.1" evidence="3"/>
<evidence type="ECO:0000256" key="17">
    <source>
        <dbReference type="ARBA" id="ARBA00053245"/>
    </source>
</evidence>
<feature type="transmembrane region" description="Helical" evidence="21">
    <location>
        <begin position="2090"/>
        <end position="2108"/>
    </location>
</feature>
<feature type="compositionally biased region" description="Basic and acidic residues" evidence="20">
    <location>
        <begin position="630"/>
        <end position="639"/>
    </location>
</feature>
<feature type="transmembrane region" description="Helical" evidence="21">
    <location>
        <begin position="2194"/>
        <end position="2218"/>
    </location>
</feature>
<feature type="compositionally biased region" description="Basic and acidic residues" evidence="20">
    <location>
        <begin position="308"/>
        <end position="343"/>
    </location>
</feature>
<feature type="compositionally biased region" description="Polar residues" evidence="20">
    <location>
        <begin position="1622"/>
        <end position="1635"/>
    </location>
</feature>
<feature type="transmembrane region" description="Helical" evidence="21">
    <location>
        <begin position="1771"/>
        <end position="1790"/>
    </location>
</feature>
<feature type="compositionally biased region" description="Low complexity" evidence="20">
    <location>
        <begin position="477"/>
        <end position="488"/>
    </location>
</feature>
<keyword evidence="12" id="KW-1015">Disulfide bond</keyword>
<dbReference type="SUPFAM" id="SSF56112">
    <property type="entry name" value="Protein kinase-like (PK-like)"/>
    <property type="match status" value="1"/>
</dbReference>
<feature type="domain" description="Ig-like" evidence="23">
    <location>
        <begin position="1229"/>
        <end position="1317"/>
    </location>
</feature>
<evidence type="ECO:0000256" key="8">
    <source>
        <dbReference type="ARBA" id="ARBA00022737"/>
    </source>
</evidence>
<evidence type="ECO:0000256" key="11">
    <source>
        <dbReference type="ARBA" id="ARBA00022840"/>
    </source>
</evidence>
<keyword evidence="9" id="KW-0547">Nucleotide-binding</keyword>
<dbReference type="GO" id="GO:0004674">
    <property type="term" value="F:protein serine/threonine kinase activity"/>
    <property type="evidence" value="ECO:0007669"/>
    <property type="project" value="UniProtKB-KW"/>
</dbReference>
<evidence type="ECO:0000256" key="7">
    <source>
        <dbReference type="ARBA" id="ARBA00022679"/>
    </source>
</evidence>
<comment type="catalytic activity">
    <reaction evidence="15">
        <text>L-threonyl-[protein] + ATP = O-phospho-L-threonyl-[protein] + ADP + H(+)</text>
        <dbReference type="Rhea" id="RHEA:46608"/>
        <dbReference type="Rhea" id="RHEA-COMP:11060"/>
        <dbReference type="Rhea" id="RHEA-COMP:11605"/>
        <dbReference type="ChEBI" id="CHEBI:15378"/>
        <dbReference type="ChEBI" id="CHEBI:30013"/>
        <dbReference type="ChEBI" id="CHEBI:30616"/>
        <dbReference type="ChEBI" id="CHEBI:61977"/>
        <dbReference type="ChEBI" id="CHEBI:456216"/>
        <dbReference type="EC" id="2.7.11.1"/>
    </reaction>
</comment>
<dbReference type="EMBL" id="VBQZ03000014">
    <property type="protein sequence ID" value="MXQ82843.1"/>
    <property type="molecule type" value="Genomic_DNA"/>
</dbReference>
<feature type="transmembrane region" description="Helical" evidence="21">
    <location>
        <begin position="1924"/>
        <end position="1945"/>
    </location>
</feature>
<dbReference type="InterPro" id="IPR004166">
    <property type="entry name" value="a-kinase_dom"/>
</dbReference>
<dbReference type="InterPro" id="IPR036179">
    <property type="entry name" value="Ig-like_dom_sf"/>
</dbReference>
<feature type="compositionally biased region" description="Basic and acidic residues" evidence="20">
    <location>
        <begin position="430"/>
        <end position="439"/>
    </location>
</feature>
<keyword evidence="4" id="KW-0217">Developmental protein</keyword>
<feature type="transmembrane region" description="Helical" evidence="21">
    <location>
        <begin position="1838"/>
        <end position="1857"/>
    </location>
</feature>
<keyword evidence="14" id="KW-0393">Immunoglobulin domain</keyword>
<dbReference type="CDD" id="cd06174">
    <property type="entry name" value="MFS"/>
    <property type="match status" value="1"/>
</dbReference>
<dbReference type="FunFam" id="3.20.200.10:FF:000003">
    <property type="entry name" value="alpha-protein kinase 3"/>
    <property type="match status" value="1"/>
</dbReference>
<keyword evidence="21" id="KW-0812">Transmembrane</keyword>
<evidence type="ECO:0000256" key="20">
    <source>
        <dbReference type="SAM" id="MobiDB-lite"/>
    </source>
</evidence>
<dbReference type="Pfam" id="PF02816">
    <property type="entry name" value="Alpha_kinase"/>
    <property type="match status" value="1"/>
</dbReference>
<dbReference type="Pfam" id="PF00225">
    <property type="entry name" value="Kinesin"/>
    <property type="match status" value="1"/>
</dbReference>
<evidence type="ECO:0000256" key="4">
    <source>
        <dbReference type="ARBA" id="ARBA00022473"/>
    </source>
</evidence>
<dbReference type="GO" id="GO:0016020">
    <property type="term" value="C:membrane"/>
    <property type="evidence" value="ECO:0007669"/>
    <property type="project" value="InterPro"/>
</dbReference>
<dbReference type="Pfam" id="PF07662">
    <property type="entry name" value="Nucleos_tra2_C"/>
    <property type="match status" value="1"/>
</dbReference>
<feature type="compositionally biased region" description="Gly residues" evidence="20">
    <location>
        <begin position="9"/>
        <end position="20"/>
    </location>
</feature>
<dbReference type="InterPro" id="IPR001752">
    <property type="entry name" value="Kinesin_motor_dom"/>
</dbReference>
<protein>
    <recommendedName>
        <fullName evidence="18">Alpha-protein kinase 3</fullName>
        <ecNumber evidence="3">2.7.11.1</ecNumber>
    </recommendedName>
</protein>
<feature type="region of interest" description="Disordered" evidence="20">
    <location>
        <begin position="1035"/>
        <end position="1176"/>
    </location>
</feature>
<comment type="caution">
    <text evidence="19">Lacks conserved residue(s) required for the propagation of feature annotation.</text>
</comment>
<feature type="compositionally biased region" description="Low complexity" evidence="20">
    <location>
        <begin position="1047"/>
        <end position="1060"/>
    </location>
</feature>
<feature type="compositionally biased region" description="Low complexity" evidence="20">
    <location>
        <begin position="940"/>
        <end position="956"/>
    </location>
</feature>
<sequence length="2371" mass="254599">MGSRRAPGRGWGSGGRSEAGGDGEDDVPVWISSPASRSYLLSVRPETSLSSNRLSHPSSGRSTFCSIIAQLTEETQPLFETTLKSRAVSEDSDVRFTCIVTGYPEPEVTWYKDDTELDRYCGLPKYEIMHQGNRHTLQLYRCREEDAAIYQASARNAKGIVSCSGVLEVGTMTEYKIHQRWFAKLKRKAAAKMREIEQSWKHGKEAVGEADALRKLSPDRFQRKRRLSGAEVPVPSAPAREVEDGPLVAWQEGDTEPGQHPGLGLINSLASGEVTTNGEAAPENGEDGERGLLTYICEAMELGPQRAPKKESGAKKKKKDMEPKQGVRKPEMEKAAQSHRASENRFPSSGKPDSCGTQGPLDVEQFQTRPRGRAARGPGSPGADGTRKPASGAVYFSLKDMYLESTRADQPQMEAEAQTPRGRTPGQRPSRRESSEAGGERGPAAPGQPVPSAPQPTRPFNRKRFAPPKLKGEPTASSKPDSSLSQDSEPGAQSSGKTPSQTSAQVPTPPVRRRHSTRDSPLQGQAGPSAPGKVQESQATIAPAPAGSSSDPASAGHSTSRSQGIIEPMDAETQEDRRMSVDQKTGGEKNTEVDRKMQVDGRTQGDQTEASQWTQADRMTQVDVVMQGSRRSESDRNSQEDVMAQGRVGTQAEERTQEDGWVQQEKGTQSEGSTPSTTKGHSEKASMTSLSPHSRAPKRPPSEDPRSPRVIEGFGQSQDEFPVPDKPGCMLTSDETPEPASGNQEEAVLGPLVGGLAPRAQLPPEVRSEPVGGERSGGLEWSAPGRDKPREGLFQGPREEELGRVPPAALGGRPPGGLGPEGRPLPSPPEAGLTRHSQEGLPSTPASQPRTAAAFPPSEDKTLLSSAPSLHLGPGTASQSQPPETVVANSEGPCAKVPDADGRTSGPRTCDPGLIDSLKNYLLLLLKLSSSEASGGGPESQGEAAAGGPAPLPTLAPTIEVAGLSPRTSRRILERVENNNLVQSAQTLLLSPSTSRRLTGLLDREVEAGRQALAAARRPGPSPLSVPAIVVGEAEGPGLASGGSSEGEGQLPLEGPGLLEVSRESSMGGLLREEGGGQAAPGQGLLSTESRAQEPSPEEEAPGEALPAATPEELALGARRKRFLPKVKAAGDGEGTKPEERESPSVSPRGPRKALAPGSPGTPGLERRSPTQGRKAGMLEVPRAEEELAAGDPAPSPKAGSLDAELALEEGNQDALAKSRKAKDLLKAPQVIRKIRVEQFPDASGSLKLWCQFFNILSDSVLTWAKDQRPVGEVGRSAGDEGPAALAIVQASPVDCGVYRCTIHNEHGSASTDFCLSPEVSSFFTLFLFPPVGEEIEMTPMVFAKGLADSGCWGDKLFGRLVSEELRGGGHGCSLRKASQAKVIYGLEPIFESGRTCVIKVSSLLVFGPSSETSLLGRNYDVTIQGCKIQNMSREYCKIFAAEARAAPGFGEVPEIIPLYLIYRPANNIPYATLEEDLGQPLESYCSRDWGCAAAPAAPSSSEAVWKCQTFQHWLYLWTNGSFLVTDLAGVNWKMTDVQIATKLRGYQGLKESCFPALLDQFASSHQCNTFCEMLGLKPLKGPEATHPQAKAKGSKSPSAGRKGPQLSPQPQKKGPPSPQGTRKSASGSKATPQASEVVATQLLGQSPIQEGASKAQGMRCKVWHMEDNTPRGRESISLTSVANGLDNRGADLLESLEEGRDPAGNSSPSEVGDSWSKAGPEPSSGWRRRLQPALRVRHFCREHAQLFRWICIGLLCTGELWAQSLPRRQALALFVLTCVVLVFLAHSLLKRLLGPKLLRCVKPLGHPCLKLWFKRGLALAAFLGLVLWLALDTSQRPEQLVSFGGICVFVGFLFAVSKHHRAVSWRAVFWGLGLQFVLGLVVIRTEPGFIAFQWLGDQIQIFLSYTESGSSFVFGEALVKDVFAFQVLPIIVFFSCAMSVLYYVGLMQWVIMKISWLMQITMGTTATETLSVAGNIFVSQTEAPLLIRPYLADMTLSEIHVVMTGGYATIAGSLLGAYISFGIDAASLIAASVMAAPCALALSKLVYPEVEESKFRSEEGVKLTYGDAQNLLEAASSGAALSVKVVTNIAANLIAFLAVLDFINAALSWLGNMVDIQGLSFQLICSYILRPVAFLMGVAWEDCSVVAELLGMKLFLNEFVAYQGLSEYKQRRLAGTEEWVGSKKQWISVRAEILTTFALCGFANFSSIGIMLGGLTSMAPQRKSDFSQIVLRALCTGACVSLVNACVAGILYMPRGPAVDCVSLLNTTLNSSSFEVYQCCHQAFQRSIAGLVTSVKVSLLEIYNEELFDLLNPSSDVSERLQMFDDPHNKRGVIIKGLEEITVHNKDEVYQILEKGAAKRQPSNFDERLL</sequence>
<dbReference type="GO" id="GO:0055013">
    <property type="term" value="P:cardiac muscle cell development"/>
    <property type="evidence" value="ECO:0007669"/>
    <property type="project" value="TreeGrafter"/>
</dbReference>
<gene>
    <name evidence="25" type="ORF">E5288_WYG022724</name>
</gene>
<dbReference type="InterPro" id="IPR011009">
    <property type="entry name" value="Kinase-like_dom_sf"/>
</dbReference>
<dbReference type="SUPFAM" id="SSF48726">
    <property type="entry name" value="Immunoglobulin"/>
    <property type="match status" value="2"/>
</dbReference>
<evidence type="ECO:0000256" key="21">
    <source>
        <dbReference type="SAM" id="Phobius"/>
    </source>
</evidence>
<dbReference type="Proteomes" id="UP000322234">
    <property type="component" value="Unassembled WGS sequence"/>
</dbReference>
<evidence type="ECO:0000256" key="9">
    <source>
        <dbReference type="ARBA" id="ARBA00022741"/>
    </source>
</evidence>
<dbReference type="GO" id="GO:0005337">
    <property type="term" value="F:nucleoside transmembrane transporter activity"/>
    <property type="evidence" value="ECO:0007669"/>
    <property type="project" value="InterPro"/>
</dbReference>
<dbReference type="Pfam" id="PF07679">
    <property type="entry name" value="I-set"/>
    <property type="match status" value="1"/>
</dbReference>
<dbReference type="InterPro" id="IPR011642">
    <property type="entry name" value="Gate_dom"/>
</dbReference>
<feature type="region of interest" description="Disordered" evidence="20">
    <location>
        <begin position="932"/>
        <end position="956"/>
    </location>
</feature>
<evidence type="ECO:0000256" key="13">
    <source>
        <dbReference type="ARBA" id="ARBA00023242"/>
    </source>
</evidence>
<evidence type="ECO:0000256" key="5">
    <source>
        <dbReference type="ARBA" id="ARBA00022527"/>
    </source>
</evidence>
<evidence type="ECO:0000256" key="1">
    <source>
        <dbReference type="ARBA" id="ARBA00004123"/>
    </source>
</evidence>
<feature type="compositionally biased region" description="Polar residues" evidence="20">
    <location>
        <begin position="840"/>
        <end position="850"/>
    </location>
</feature>
<dbReference type="SUPFAM" id="SSF52540">
    <property type="entry name" value="P-loop containing nucleoside triphosphate hydrolases"/>
    <property type="match status" value="1"/>
</dbReference>
<dbReference type="Pfam" id="PF07670">
    <property type="entry name" value="Gate"/>
    <property type="match status" value="1"/>
</dbReference>
<evidence type="ECO:0000256" key="18">
    <source>
        <dbReference type="ARBA" id="ARBA00073276"/>
    </source>
</evidence>
<comment type="catalytic activity">
    <reaction evidence="16">
        <text>L-seryl-[protein] + ATP = O-phospho-L-seryl-[protein] + ADP + H(+)</text>
        <dbReference type="Rhea" id="RHEA:17989"/>
        <dbReference type="Rhea" id="RHEA-COMP:9863"/>
        <dbReference type="Rhea" id="RHEA-COMP:11604"/>
        <dbReference type="ChEBI" id="CHEBI:15378"/>
        <dbReference type="ChEBI" id="CHEBI:29999"/>
        <dbReference type="ChEBI" id="CHEBI:30616"/>
        <dbReference type="ChEBI" id="CHEBI:83421"/>
        <dbReference type="ChEBI" id="CHEBI:456216"/>
        <dbReference type="EC" id="2.7.11.1"/>
    </reaction>
</comment>
<keyword evidence="5" id="KW-0723">Serine/threonine-protein kinase</keyword>
<keyword evidence="6" id="KW-0597">Phosphoprotein</keyword>
<reference evidence="25" key="1">
    <citation type="submission" date="2019-10" db="EMBL/GenBank/DDBJ databases">
        <title>The sequence and de novo assembly of the wild yak genome.</title>
        <authorList>
            <person name="Liu Y."/>
        </authorList>
    </citation>
    <scope>NUCLEOTIDE SEQUENCE [LARGE SCALE GENOMIC DNA]</scope>
    <source>
        <strain evidence="25">WY2019</strain>
    </source>
</reference>
<dbReference type="Gene3D" id="2.60.40.10">
    <property type="entry name" value="Immunoglobulins"/>
    <property type="match status" value="2"/>
</dbReference>
<feature type="transmembrane region" description="Helical" evidence="21">
    <location>
        <begin position="1957"/>
        <end position="1980"/>
    </location>
</feature>
<feature type="compositionally biased region" description="Pro residues" evidence="20">
    <location>
        <begin position="446"/>
        <end position="457"/>
    </location>
</feature>
<evidence type="ECO:0000256" key="12">
    <source>
        <dbReference type="ARBA" id="ARBA00023157"/>
    </source>
</evidence>
<feature type="compositionally biased region" description="Basic and acidic residues" evidence="20">
    <location>
        <begin position="785"/>
        <end position="803"/>
    </location>
</feature>
<evidence type="ECO:0000256" key="3">
    <source>
        <dbReference type="ARBA" id="ARBA00012513"/>
    </source>
</evidence>
<keyword evidence="11" id="KW-0067">ATP-binding</keyword>
<feature type="transmembrane region" description="Helical" evidence="21">
    <location>
        <begin position="1864"/>
        <end position="1884"/>
    </location>
</feature>
<feature type="compositionally biased region" description="Basic and acidic residues" evidence="20">
    <location>
        <begin position="1129"/>
        <end position="1143"/>
    </location>
</feature>
<feature type="compositionally biased region" description="Low complexity" evidence="20">
    <location>
        <begin position="1603"/>
        <end position="1613"/>
    </location>
</feature>
<keyword evidence="10" id="KW-0418">Kinase</keyword>
<dbReference type="SMART" id="SM00811">
    <property type="entry name" value="Alpha_kinase"/>
    <property type="match status" value="1"/>
</dbReference>
<dbReference type="InterPro" id="IPR002668">
    <property type="entry name" value="CNT_N_dom"/>
</dbReference>
<keyword evidence="7" id="KW-0808">Transferase</keyword>
<organism evidence="25 26">
    <name type="scientific">Bos mutus</name>
    <name type="common">wild yak</name>
    <dbReference type="NCBI Taxonomy" id="72004"/>
    <lineage>
        <taxon>Eukaryota</taxon>
        <taxon>Metazoa</taxon>
        <taxon>Chordata</taxon>
        <taxon>Craniata</taxon>
        <taxon>Vertebrata</taxon>
        <taxon>Euteleostomi</taxon>
        <taxon>Mammalia</taxon>
        <taxon>Eutheria</taxon>
        <taxon>Laurasiatheria</taxon>
        <taxon>Artiodactyla</taxon>
        <taxon>Ruminantia</taxon>
        <taxon>Pecora</taxon>
        <taxon>Bovidae</taxon>
        <taxon>Bovinae</taxon>
        <taxon>Bos</taxon>
    </lineage>
</organism>
<dbReference type="PANTHER" id="PTHR47091:SF1">
    <property type="entry name" value="ALPHA-PROTEIN KINASE 3"/>
    <property type="match status" value="1"/>
</dbReference>
<dbReference type="GO" id="GO:0008017">
    <property type="term" value="F:microtubule binding"/>
    <property type="evidence" value="ECO:0007669"/>
    <property type="project" value="InterPro"/>
</dbReference>
<feature type="region of interest" description="Disordered" evidence="20">
    <location>
        <begin position="1"/>
        <end position="28"/>
    </location>
</feature>
<feature type="compositionally biased region" description="Basic and acidic residues" evidence="20">
    <location>
        <begin position="574"/>
        <end position="599"/>
    </location>
</feature>
<feature type="domain" description="Ig-like" evidence="23">
    <location>
        <begin position="77"/>
        <end position="173"/>
    </location>
</feature>
<evidence type="ECO:0000256" key="14">
    <source>
        <dbReference type="ARBA" id="ARBA00023319"/>
    </source>
</evidence>
<keyword evidence="21" id="KW-0472">Membrane</keyword>
<feature type="region of interest" description="Disordered" evidence="20">
    <location>
        <begin position="303"/>
        <end position="911"/>
    </location>
</feature>
<keyword evidence="13" id="KW-0539">Nucleus</keyword>
<evidence type="ECO:0000313" key="25">
    <source>
        <dbReference type="EMBL" id="MXQ82843.1"/>
    </source>
</evidence>
<dbReference type="PANTHER" id="PTHR47091">
    <property type="entry name" value="ALPHA-PROTEIN KINASE 2-RELATED"/>
    <property type="match status" value="1"/>
</dbReference>
<dbReference type="GO" id="GO:0005524">
    <property type="term" value="F:ATP binding"/>
    <property type="evidence" value="ECO:0007669"/>
    <property type="project" value="UniProtKB-KW"/>
</dbReference>
<feature type="transmembrane region" description="Helical" evidence="21">
    <location>
        <begin position="2000"/>
        <end position="2022"/>
    </location>
</feature>
<dbReference type="PROSITE" id="PS51158">
    <property type="entry name" value="ALPHA_KINASE"/>
    <property type="match status" value="1"/>
</dbReference>
<dbReference type="InterPro" id="IPR018270">
    <property type="entry name" value="C_nuclsd_transpt_met_bac"/>
</dbReference>
<feature type="domain" description="Kinesin motor" evidence="22">
    <location>
        <begin position="2277"/>
        <end position="2371"/>
    </location>
</feature>
<evidence type="ECO:0000256" key="15">
    <source>
        <dbReference type="ARBA" id="ARBA00047899"/>
    </source>
</evidence>
<dbReference type="GO" id="GO:0003777">
    <property type="term" value="F:microtubule motor activity"/>
    <property type="evidence" value="ECO:0007669"/>
    <property type="project" value="InterPro"/>
</dbReference>
<feature type="transmembrane region" description="Helical" evidence="21">
    <location>
        <begin position="1813"/>
        <end position="1832"/>
    </location>
</feature>
<dbReference type="SMART" id="SM00408">
    <property type="entry name" value="IGc2"/>
    <property type="match status" value="2"/>
</dbReference>
<dbReference type="SMART" id="SM00409">
    <property type="entry name" value="IG"/>
    <property type="match status" value="2"/>
</dbReference>
<dbReference type="Gene3D" id="3.40.850.10">
    <property type="entry name" value="Kinesin motor domain"/>
    <property type="match status" value="1"/>
</dbReference>
<dbReference type="InterPro" id="IPR007110">
    <property type="entry name" value="Ig-like_dom"/>
</dbReference>
<evidence type="ECO:0000256" key="2">
    <source>
        <dbReference type="ARBA" id="ARBA00008651"/>
    </source>
</evidence>
<dbReference type="InterPro" id="IPR003598">
    <property type="entry name" value="Ig_sub2"/>
</dbReference>
<feature type="compositionally biased region" description="Polar residues" evidence="20">
    <location>
        <begin position="665"/>
        <end position="692"/>
    </location>
</feature>
<comment type="caution">
    <text evidence="25">The sequence shown here is derived from an EMBL/GenBank/DDBJ whole genome shotgun (WGS) entry which is preliminary data.</text>
</comment>
<name>A0A6B0R5W5_9CETA</name>
<dbReference type="PROSITE" id="PS50067">
    <property type="entry name" value="KINESIN_MOTOR_2"/>
    <property type="match status" value="1"/>
</dbReference>
<keyword evidence="26" id="KW-1185">Reference proteome</keyword>
<feature type="compositionally biased region" description="Low complexity" evidence="20">
    <location>
        <begin position="542"/>
        <end position="558"/>
    </location>
</feature>
<evidence type="ECO:0000259" key="22">
    <source>
        <dbReference type="PROSITE" id="PS50067"/>
    </source>
</evidence>
<feature type="domain" description="Alpha-type protein kinase" evidence="24">
    <location>
        <begin position="1345"/>
        <end position="1580"/>
    </location>
</feature>
<evidence type="ECO:0000313" key="26">
    <source>
        <dbReference type="Proteomes" id="UP000322234"/>
    </source>
</evidence>
<dbReference type="InterPro" id="IPR011657">
    <property type="entry name" value="CNT_C_dom"/>
</dbReference>
<dbReference type="PROSITE" id="PS50835">
    <property type="entry name" value="IG_LIKE"/>
    <property type="match status" value="2"/>
</dbReference>
<dbReference type="FunFam" id="2.60.40.10:FF:000069">
    <property type="entry name" value="Alpha-protein kinase 3"/>
    <property type="match status" value="1"/>
</dbReference>
<dbReference type="NCBIfam" id="TIGR00804">
    <property type="entry name" value="nupC"/>
    <property type="match status" value="1"/>
</dbReference>
<dbReference type="InterPro" id="IPR027417">
    <property type="entry name" value="P-loop_NTPase"/>
</dbReference>
<comment type="similarity">
    <text evidence="2">Belongs to the protein kinase superfamily. Alpha-type protein kinase family. ALPK subfamily.</text>
</comment>
<dbReference type="InterPro" id="IPR013098">
    <property type="entry name" value="Ig_I-set"/>
</dbReference>
<comment type="similarity">
    <text evidence="19">Belongs to the TRAFAC class myosin-kinesin ATPase superfamily. Kinesin family.</text>
</comment>